<dbReference type="InterPro" id="IPR036872">
    <property type="entry name" value="CH_dom_sf"/>
</dbReference>
<evidence type="ECO:0000259" key="2">
    <source>
        <dbReference type="PROSITE" id="PS50021"/>
    </source>
</evidence>
<dbReference type="EMBL" id="UZAF01016105">
    <property type="protein sequence ID" value="VDO20433.1"/>
    <property type="molecule type" value="Genomic_DNA"/>
</dbReference>
<reference evidence="5" key="1">
    <citation type="submission" date="2017-02" db="UniProtKB">
        <authorList>
            <consortium name="WormBaseParasite"/>
        </authorList>
    </citation>
    <scope>IDENTIFICATION</scope>
</reference>
<dbReference type="InterPro" id="IPR050540">
    <property type="entry name" value="F-actin_Monoox_Mical"/>
</dbReference>
<dbReference type="OrthoDB" id="10017054at2759"/>
<feature type="coiled-coil region" evidence="1">
    <location>
        <begin position="81"/>
        <end position="136"/>
    </location>
</feature>
<name>A0A0N4W0W5_HAEPC</name>
<keyword evidence="4" id="KW-1185">Reference proteome</keyword>
<organism evidence="5">
    <name type="scientific">Haemonchus placei</name>
    <name type="common">Barber's pole worm</name>
    <dbReference type="NCBI Taxonomy" id="6290"/>
    <lineage>
        <taxon>Eukaryota</taxon>
        <taxon>Metazoa</taxon>
        <taxon>Ecdysozoa</taxon>
        <taxon>Nematoda</taxon>
        <taxon>Chromadorea</taxon>
        <taxon>Rhabditida</taxon>
        <taxon>Rhabditina</taxon>
        <taxon>Rhabditomorpha</taxon>
        <taxon>Strongyloidea</taxon>
        <taxon>Trichostrongylidae</taxon>
        <taxon>Haemonchus</taxon>
    </lineage>
</organism>
<evidence type="ECO:0000256" key="1">
    <source>
        <dbReference type="SAM" id="Coils"/>
    </source>
</evidence>
<dbReference type="AlphaFoldDB" id="A0A0N4W0W5"/>
<dbReference type="OMA" id="PEWSLIM"/>
<dbReference type="Pfam" id="PF00307">
    <property type="entry name" value="CH"/>
    <property type="match status" value="1"/>
</dbReference>
<dbReference type="PROSITE" id="PS50021">
    <property type="entry name" value="CH"/>
    <property type="match status" value="1"/>
</dbReference>
<dbReference type="SUPFAM" id="SSF47576">
    <property type="entry name" value="Calponin-homology domain, CH-domain"/>
    <property type="match status" value="1"/>
</dbReference>
<evidence type="ECO:0000313" key="5">
    <source>
        <dbReference type="WBParaSite" id="HPLM_0000323301-mRNA-1"/>
    </source>
</evidence>
<protein>
    <submittedName>
        <fullName evidence="5">Calponin-homology (CH) domain-containing protein</fullName>
    </submittedName>
</protein>
<dbReference type="PANTHER" id="PTHR23167">
    <property type="entry name" value="CALPONIN HOMOLOGY DOMAIN-CONTAINING PROTEIN DDB_G0272472-RELATED"/>
    <property type="match status" value="1"/>
</dbReference>
<dbReference type="SMART" id="SM00033">
    <property type="entry name" value="CH"/>
    <property type="match status" value="1"/>
</dbReference>
<dbReference type="Gene3D" id="1.10.418.10">
    <property type="entry name" value="Calponin-like domain"/>
    <property type="match status" value="1"/>
</dbReference>
<dbReference type="PANTHER" id="PTHR23167:SF46">
    <property type="entry name" value="EPS15 HOMOLOGY DOMAIN CONTAINING PROTEIN-BINDING PROTEIN 1, ISOFORM F"/>
    <property type="match status" value="1"/>
</dbReference>
<dbReference type="InterPro" id="IPR001715">
    <property type="entry name" value="CH_dom"/>
</dbReference>
<dbReference type="WBParaSite" id="HPLM_0000323301-mRNA-1">
    <property type="protein sequence ID" value="HPLM_0000323301-mRNA-1"/>
    <property type="gene ID" value="HPLM_0000323301"/>
</dbReference>
<keyword evidence="1" id="KW-0175">Coiled coil</keyword>
<evidence type="ECO:0000313" key="3">
    <source>
        <dbReference type="EMBL" id="VDO20433.1"/>
    </source>
</evidence>
<proteinExistence type="predicted"/>
<reference evidence="3 4" key="2">
    <citation type="submission" date="2018-11" db="EMBL/GenBank/DDBJ databases">
        <authorList>
            <consortium name="Pathogen Informatics"/>
        </authorList>
    </citation>
    <scope>NUCLEOTIDE SEQUENCE [LARGE SCALE GENOMIC DNA]</scope>
    <source>
        <strain evidence="3 4">MHpl1</strain>
    </source>
</reference>
<evidence type="ECO:0000313" key="4">
    <source>
        <dbReference type="Proteomes" id="UP000268014"/>
    </source>
</evidence>
<feature type="domain" description="Calponin-homology (CH)" evidence="2">
    <location>
        <begin position="254"/>
        <end position="354"/>
    </location>
</feature>
<gene>
    <name evidence="3" type="ORF">HPLM_LOCUS3225</name>
</gene>
<dbReference type="STRING" id="6290.A0A0N4W0W5"/>
<accession>A0A0N4W0W5</accession>
<dbReference type="Proteomes" id="UP000268014">
    <property type="component" value="Unassembled WGS sequence"/>
</dbReference>
<sequence length="360" mass="41821">MCPELSPVKWRRRSWRSIVSARRENVVFSSVPVATRVQELERREQEMANNNDMNSLKEMIQRLIDMQLNSQLYNGKVDNTEANASEELQATLNELQEVRQTLLSFERRYAAVQKKNEKLEADLSMMKRELDLMKSDVHTCRKSSSRWKTWRLSQSFDDSVLCCDGASDSKVQVRELKEEIAMLNKELEKRDAIIETERAQHKAQLKDFIAAVKVAERHREEAQAELNRMSDANRMIPSPDEAIWDDLMQKYQKSTKRNALLAWAEAHLTAYPSISVSNFTSDWCDGRAFCALIHHFQPEMIERASLLQREKCPELAVQLASKLEIHINPATFGGSKPDFKYVMEAVFELYKKLELKDREC</sequence>
<feature type="coiled-coil region" evidence="1">
    <location>
        <begin position="166"/>
        <end position="235"/>
    </location>
</feature>